<evidence type="ECO:0000256" key="11">
    <source>
        <dbReference type="ARBA" id="ARBA00022786"/>
    </source>
</evidence>
<evidence type="ECO:0000256" key="9">
    <source>
        <dbReference type="ARBA" id="ARBA00022753"/>
    </source>
</evidence>
<evidence type="ECO:0000256" key="2">
    <source>
        <dbReference type="ARBA" id="ARBA00004170"/>
    </source>
</evidence>
<evidence type="ECO:0000256" key="13">
    <source>
        <dbReference type="ARBA" id="ARBA00023136"/>
    </source>
</evidence>
<dbReference type="InterPro" id="IPR051878">
    <property type="entry name" value="ZNRF_ubiq-protein_ligase"/>
</dbReference>
<dbReference type="InterPro" id="IPR013083">
    <property type="entry name" value="Znf_RING/FYVE/PHD"/>
</dbReference>
<evidence type="ECO:0000256" key="16">
    <source>
        <dbReference type="PROSITE-ProRule" id="PRU00175"/>
    </source>
</evidence>
<gene>
    <name evidence="19" type="primary">LOC106469628</name>
</gene>
<keyword evidence="15" id="KW-0449">Lipoprotein</keyword>
<evidence type="ECO:0000256" key="14">
    <source>
        <dbReference type="ARBA" id="ARBA00023228"/>
    </source>
</evidence>
<evidence type="ECO:0000256" key="6">
    <source>
        <dbReference type="ARBA" id="ARBA00012483"/>
    </source>
</evidence>
<dbReference type="InterPro" id="IPR001841">
    <property type="entry name" value="Znf_RING"/>
</dbReference>
<keyword evidence="8" id="KW-0519">Myristate</keyword>
<keyword evidence="7" id="KW-0808">Transferase</keyword>
<evidence type="ECO:0000256" key="12">
    <source>
        <dbReference type="ARBA" id="ARBA00022833"/>
    </source>
</evidence>
<evidence type="ECO:0000256" key="3">
    <source>
        <dbReference type="ARBA" id="ARBA00004177"/>
    </source>
</evidence>
<keyword evidence="18" id="KW-1185">Reference proteome</keyword>
<reference evidence="19" key="1">
    <citation type="submission" date="2025-08" db="UniProtKB">
        <authorList>
            <consortium name="RefSeq"/>
        </authorList>
    </citation>
    <scope>IDENTIFICATION</scope>
    <source>
        <tissue evidence="19">Muscle</tissue>
    </source>
</reference>
<dbReference type="EC" id="2.3.2.27" evidence="6"/>
<keyword evidence="11" id="KW-0833">Ubl conjugation pathway</keyword>
<keyword evidence="12" id="KW-0862">Zinc</keyword>
<protein>
    <recommendedName>
        <fullName evidence="6">RING-type E3 ubiquitin transferase</fullName>
        <ecNumber evidence="6">2.3.2.27</ecNumber>
    </recommendedName>
</protein>
<accession>A0ABM1TDF7</accession>
<evidence type="ECO:0000256" key="4">
    <source>
        <dbReference type="ARBA" id="ARBA00004371"/>
    </source>
</evidence>
<evidence type="ECO:0000256" key="15">
    <source>
        <dbReference type="ARBA" id="ARBA00023288"/>
    </source>
</evidence>
<keyword evidence="9" id="KW-0967">Endosome</keyword>
<evidence type="ECO:0000313" key="19">
    <source>
        <dbReference type="RefSeq" id="XP_022253913.1"/>
    </source>
</evidence>
<evidence type="ECO:0000256" key="8">
    <source>
        <dbReference type="ARBA" id="ARBA00022707"/>
    </source>
</evidence>
<dbReference type="SUPFAM" id="SSF57850">
    <property type="entry name" value="RING/U-box"/>
    <property type="match status" value="1"/>
</dbReference>
<dbReference type="PANTHER" id="PTHR46661">
    <property type="entry name" value="E3 UBIQUITIN-PROTEIN LIGASE ZNRF1-LIKE PROTEIN"/>
    <property type="match status" value="1"/>
</dbReference>
<dbReference type="GeneID" id="106469628"/>
<evidence type="ECO:0000259" key="17">
    <source>
        <dbReference type="PROSITE" id="PS50089"/>
    </source>
</evidence>
<keyword evidence="13" id="KW-0472">Membrane</keyword>
<dbReference type="SMART" id="SM00184">
    <property type="entry name" value="RING"/>
    <property type="match status" value="1"/>
</dbReference>
<evidence type="ECO:0000256" key="10">
    <source>
        <dbReference type="ARBA" id="ARBA00022771"/>
    </source>
</evidence>
<evidence type="ECO:0000256" key="5">
    <source>
        <dbReference type="ARBA" id="ARBA00004906"/>
    </source>
</evidence>
<organism evidence="18 19">
    <name type="scientific">Limulus polyphemus</name>
    <name type="common">Atlantic horseshoe crab</name>
    <dbReference type="NCBI Taxonomy" id="6850"/>
    <lineage>
        <taxon>Eukaryota</taxon>
        <taxon>Metazoa</taxon>
        <taxon>Ecdysozoa</taxon>
        <taxon>Arthropoda</taxon>
        <taxon>Chelicerata</taxon>
        <taxon>Merostomata</taxon>
        <taxon>Xiphosura</taxon>
        <taxon>Limulidae</taxon>
        <taxon>Limulus</taxon>
    </lineage>
</organism>
<evidence type="ECO:0000256" key="7">
    <source>
        <dbReference type="ARBA" id="ARBA00022679"/>
    </source>
</evidence>
<keyword evidence="10 16" id="KW-0479">Metal-binding</keyword>
<dbReference type="Pfam" id="PF13639">
    <property type="entry name" value="zf-RING_2"/>
    <property type="match status" value="1"/>
</dbReference>
<evidence type="ECO:0000313" key="18">
    <source>
        <dbReference type="Proteomes" id="UP000694941"/>
    </source>
</evidence>
<sequence>MLSVVIIMGSKQSCHSSQSFSQAADNQAVEVISNSQRTGGRHSSSSDIRQRTRSLTSMINGQSGQTLGLSSVRGTIVGGSRSPDSDLSSPDDMLAFSGMFSTHSLPIQLLTLNGIKCPVCSKIVVSDDVEYHLVMCLTKPRISYNEDILAENKGECVICLEDLLQGNTIARLPCLCIYHKMCIDEWFQVNRSCPEHPND</sequence>
<dbReference type="Proteomes" id="UP000694941">
    <property type="component" value="Unplaced"/>
</dbReference>
<dbReference type="PROSITE" id="PS50089">
    <property type="entry name" value="ZF_RING_2"/>
    <property type="match status" value="1"/>
</dbReference>
<comment type="subcellular location">
    <subcellularLocation>
        <location evidence="3">Endosome</location>
    </subcellularLocation>
    <subcellularLocation>
        <location evidence="4">Lysosome</location>
    </subcellularLocation>
    <subcellularLocation>
        <location evidence="2">Membrane</location>
        <topology evidence="2">Peripheral membrane protein</topology>
    </subcellularLocation>
</comment>
<comment type="pathway">
    <text evidence="5">Protein modification; protein ubiquitination.</text>
</comment>
<keyword evidence="10 16" id="KW-0863">Zinc-finger</keyword>
<dbReference type="PANTHER" id="PTHR46661:SF4">
    <property type="entry name" value="RING-TYPE DOMAIN-CONTAINING PROTEIN"/>
    <property type="match status" value="1"/>
</dbReference>
<name>A0ABM1TDF7_LIMPO</name>
<dbReference type="Gene3D" id="3.30.40.10">
    <property type="entry name" value="Zinc/RING finger domain, C3HC4 (zinc finger)"/>
    <property type="match status" value="1"/>
</dbReference>
<keyword evidence="14" id="KW-0458">Lysosome</keyword>
<evidence type="ECO:0000256" key="1">
    <source>
        <dbReference type="ARBA" id="ARBA00000900"/>
    </source>
</evidence>
<comment type="catalytic activity">
    <reaction evidence="1">
        <text>S-ubiquitinyl-[E2 ubiquitin-conjugating enzyme]-L-cysteine + [acceptor protein]-L-lysine = [E2 ubiquitin-conjugating enzyme]-L-cysteine + N(6)-ubiquitinyl-[acceptor protein]-L-lysine.</text>
        <dbReference type="EC" id="2.3.2.27"/>
    </reaction>
</comment>
<dbReference type="RefSeq" id="XP_022253913.1">
    <property type="nucleotide sequence ID" value="XM_022398205.1"/>
</dbReference>
<feature type="domain" description="RING-type" evidence="17">
    <location>
        <begin position="156"/>
        <end position="196"/>
    </location>
</feature>
<proteinExistence type="predicted"/>